<dbReference type="SUPFAM" id="SSF52540">
    <property type="entry name" value="P-loop containing nucleoside triphosphate hydrolases"/>
    <property type="match status" value="1"/>
</dbReference>
<dbReference type="Pfam" id="PF00486">
    <property type="entry name" value="Trans_reg_C"/>
    <property type="match status" value="1"/>
</dbReference>
<comment type="similarity">
    <text evidence="1">Belongs to the AfsR/DnrI/RedD regulatory family.</text>
</comment>
<dbReference type="SMART" id="SM01043">
    <property type="entry name" value="BTAD"/>
    <property type="match status" value="1"/>
</dbReference>
<dbReference type="Gene3D" id="3.40.50.300">
    <property type="entry name" value="P-loop containing nucleotide triphosphate hydrolases"/>
    <property type="match status" value="1"/>
</dbReference>
<accession>A0A1H6DYZ9</accession>
<feature type="region of interest" description="Disordered" evidence="4">
    <location>
        <begin position="621"/>
        <end position="642"/>
    </location>
</feature>
<dbReference type="InterPro" id="IPR036388">
    <property type="entry name" value="WH-like_DNA-bd_sf"/>
</dbReference>
<dbReference type="PANTHER" id="PTHR47691">
    <property type="entry name" value="REGULATOR-RELATED"/>
    <property type="match status" value="1"/>
</dbReference>
<dbReference type="Gene3D" id="1.10.10.10">
    <property type="entry name" value="Winged helix-like DNA-binding domain superfamily/Winged helix DNA-binding domain"/>
    <property type="match status" value="1"/>
</dbReference>
<dbReference type="SUPFAM" id="SSF48452">
    <property type="entry name" value="TPR-like"/>
    <property type="match status" value="2"/>
</dbReference>
<reference evidence="7" key="1">
    <citation type="submission" date="2016-10" db="EMBL/GenBank/DDBJ databases">
        <authorList>
            <person name="Varghese N."/>
            <person name="Submissions S."/>
        </authorList>
    </citation>
    <scope>NUCLEOTIDE SEQUENCE [LARGE SCALE GENOMIC DNA]</scope>
    <source>
        <strain evidence="7">DSM 43163</strain>
    </source>
</reference>
<dbReference type="InterPro" id="IPR005158">
    <property type="entry name" value="BTAD"/>
</dbReference>
<dbReference type="InterPro" id="IPR011990">
    <property type="entry name" value="TPR-like_helical_dom_sf"/>
</dbReference>
<sequence>MNGSPMVQPAVHGGAGIPLGGWHIDVLGPLEVRRAGQVVELPPRRRSLLAVLALRAGTMVTVDGLVDALWGEDPPPTAVRTLHAHIAKLAALLPGNGDERLIRRRDPGYLLDAETARVDRVRFEELITGGLRHVADGRFAESARMLSRALALWRGEALADCPVHGWALTEVDHLHEMRLQAHEGLLASRLVLGGLPESGTGEIERLVAQHPFRERLWELLIVALHLGGRTGDALNAYHRVRRGLVEELGLDPGEGLRQVEAGVLRGVTDPRELLRLPTGRTPAGTGPLTVPQQVTTLIGREAEITGIRELLRAARLVTLTGLGGIGKTSLAVAASRAAADDFADIAFVDLAPSDDEASIVAAIAEALGVHPRGGRLLDEIARRISCDRVLLVVDNCEHLVEACAPIVRELLGRCPHLRVLATSQQALRVPGEALKPVPELRVPPPALVRSGTDLVGHDAAVLFADRAGIGKLETLSTRDARAVATICARCHGLPLAIELAAARARMFTLPEMAHRLQDPFAVLTEGPRGARPQHRALRATVEWSYRLLTAEERRALRRFSVFNGAFTLEAAGAVHPETAPLEMLGRLVDKSLVKVVRTAAGTRYQLVATIRAFALDRSRAHPDEHARTRQDHARHHRRQAEEIERRLQGPQLDSQVVQIAERHEDVRAALTWLTENDPEGALRLAASLWRYHYLRGGYAEGRAWLSSALAARTPEVPSGTQAKALWALAKLAALECDYREADEHARRALELYTRDGDVTGVARSRALLGAIARELGHYDRALEYAHQSLAAAERGGDRWATGHALQLLGFVSWLSGDWDSAGRYSEQAMHCFRPIGDHERLAWCQIDLGAAAYYAGDLDTAARHLHRSLLMSFGIRFREGIAWAENLLALIDLRQGRRRQALRRLVTSLELHHELGDRWRLASVLDALAGALAGHDAPLAAELLGTAGWLRDGMGALVPACERAELAATRARIVDRIGAEAVERASALGRWQDVTALAERVRLGSAAR</sequence>
<evidence type="ECO:0000256" key="1">
    <source>
        <dbReference type="ARBA" id="ARBA00005820"/>
    </source>
</evidence>
<dbReference type="GO" id="GO:0006355">
    <property type="term" value="P:regulation of DNA-templated transcription"/>
    <property type="evidence" value="ECO:0007669"/>
    <property type="project" value="InterPro"/>
</dbReference>
<dbReference type="EMBL" id="FNVO01000025">
    <property type="protein sequence ID" value="SEG89996.1"/>
    <property type="molecule type" value="Genomic_DNA"/>
</dbReference>
<feature type="domain" description="OmpR/PhoB-type" evidence="5">
    <location>
        <begin position="14"/>
        <end position="113"/>
    </location>
</feature>
<dbReference type="InterPro" id="IPR001867">
    <property type="entry name" value="OmpR/PhoB-type_DNA-bd"/>
</dbReference>
<evidence type="ECO:0000256" key="4">
    <source>
        <dbReference type="SAM" id="MobiDB-lite"/>
    </source>
</evidence>
<organism evidence="6 7">
    <name type="scientific">Thermomonospora echinospora</name>
    <dbReference type="NCBI Taxonomy" id="1992"/>
    <lineage>
        <taxon>Bacteria</taxon>
        <taxon>Bacillati</taxon>
        <taxon>Actinomycetota</taxon>
        <taxon>Actinomycetes</taxon>
        <taxon>Streptosporangiales</taxon>
        <taxon>Thermomonosporaceae</taxon>
        <taxon>Thermomonospora</taxon>
    </lineage>
</organism>
<evidence type="ECO:0000256" key="3">
    <source>
        <dbReference type="PROSITE-ProRule" id="PRU01091"/>
    </source>
</evidence>
<name>A0A1H6DYZ9_9ACTN</name>
<dbReference type="InterPro" id="IPR016032">
    <property type="entry name" value="Sig_transdc_resp-reg_C-effctor"/>
</dbReference>
<dbReference type="Pfam" id="PF13401">
    <property type="entry name" value="AAA_22"/>
    <property type="match status" value="1"/>
</dbReference>
<evidence type="ECO:0000256" key="2">
    <source>
        <dbReference type="ARBA" id="ARBA00023125"/>
    </source>
</evidence>
<dbReference type="SUPFAM" id="SSF46894">
    <property type="entry name" value="C-terminal effector domain of the bipartite response regulators"/>
    <property type="match status" value="1"/>
</dbReference>
<dbReference type="OrthoDB" id="33864at2"/>
<dbReference type="InterPro" id="IPR027417">
    <property type="entry name" value="P-loop_NTPase"/>
</dbReference>
<dbReference type="InterPro" id="IPR019734">
    <property type="entry name" value="TPR_rpt"/>
</dbReference>
<dbReference type="InterPro" id="IPR058852">
    <property type="entry name" value="HTH_77"/>
</dbReference>
<dbReference type="InterPro" id="IPR049945">
    <property type="entry name" value="AAA_22"/>
</dbReference>
<evidence type="ECO:0000313" key="6">
    <source>
        <dbReference type="EMBL" id="SEG89996.1"/>
    </source>
</evidence>
<feature type="DNA-binding region" description="OmpR/PhoB-type" evidence="3">
    <location>
        <begin position="14"/>
        <end position="113"/>
    </location>
</feature>
<dbReference type="PRINTS" id="PR00364">
    <property type="entry name" value="DISEASERSIST"/>
</dbReference>
<keyword evidence="2 3" id="KW-0238">DNA-binding</keyword>
<dbReference type="SMART" id="SM00028">
    <property type="entry name" value="TPR"/>
    <property type="match status" value="4"/>
</dbReference>
<evidence type="ECO:0000313" key="7">
    <source>
        <dbReference type="Proteomes" id="UP000236723"/>
    </source>
</evidence>
<dbReference type="GO" id="GO:0016887">
    <property type="term" value="F:ATP hydrolysis activity"/>
    <property type="evidence" value="ECO:0007669"/>
    <property type="project" value="InterPro"/>
</dbReference>
<keyword evidence="7" id="KW-1185">Reference proteome</keyword>
<dbReference type="Pfam" id="PF25872">
    <property type="entry name" value="HTH_77"/>
    <property type="match status" value="1"/>
</dbReference>
<evidence type="ECO:0000259" key="5">
    <source>
        <dbReference type="PROSITE" id="PS51755"/>
    </source>
</evidence>
<dbReference type="AlphaFoldDB" id="A0A1H6DYZ9"/>
<dbReference type="Proteomes" id="UP000236723">
    <property type="component" value="Unassembled WGS sequence"/>
</dbReference>
<dbReference type="Pfam" id="PF03704">
    <property type="entry name" value="BTAD"/>
    <property type="match status" value="1"/>
</dbReference>
<dbReference type="Gene3D" id="1.25.40.10">
    <property type="entry name" value="Tetratricopeptide repeat domain"/>
    <property type="match status" value="2"/>
</dbReference>
<dbReference type="CDD" id="cd15831">
    <property type="entry name" value="BTAD"/>
    <property type="match status" value="1"/>
</dbReference>
<gene>
    <name evidence="6" type="ORF">SAMN04489712_1258</name>
</gene>
<dbReference type="SMART" id="SM00862">
    <property type="entry name" value="Trans_reg_C"/>
    <property type="match status" value="1"/>
</dbReference>
<dbReference type="GO" id="GO:0003677">
    <property type="term" value="F:DNA binding"/>
    <property type="evidence" value="ECO:0007669"/>
    <property type="project" value="UniProtKB-UniRule"/>
</dbReference>
<dbReference type="PROSITE" id="PS51755">
    <property type="entry name" value="OMPR_PHOB"/>
    <property type="match status" value="1"/>
</dbReference>
<protein>
    <submittedName>
        <fullName evidence="6">Predicted ATPase</fullName>
    </submittedName>
</protein>
<dbReference type="Pfam" id="PF13424">
    <property type="entry name" value="TPR_12"/>
    <property type="match status" value="2"/>
</dbReference>
<proteinExistence type="inferred from homology"/>
<dbReference type="PANTHER" id="PTHR47691:SF3">
    <property type="entry name" value="HTH-TYPE TRANSCRIPTIONAL REGULATOR RV0890C-RELATED"/>
    <property type="match status" value="1"/>
</dbReference>
<feature type="compositionally biased region" description="Basic and acidic residues" evidence="4">
    <location>
        <begin position="621"/>
        <end position="631"/>
    </location>
</feature>
<dbReference type="RefSeq" id="WP_103943920.1">
    <property type="nucleotide sequence ID" value="NZ_FNVO01000025.1"/>
</dbReference>
<dbReference type="GO" id="GO:0000160">
    <property type="term" value="P:phosphorelay signal transduction system"/>
    <property type="evidence" value="ECO:0007669"/>
    <property type="project" value="InterPro"/>
</dbReference>